<evidence type="ECO:0000313" key="3">
    <source>
        <dbReference type="Proteomes" id="UP000256297"/>
    </source>
</evidence>
<sequence length="222" mass="23428">MFRSPSTCTPSLRSQTNQLLRQDSHLQDTEQLSTRSERNIVVHILEAVRGRLLRTARGATLLAAAALRATAAIAAIAAARRFTLITAAATVVAAFIAAAALARTQHLHLVGNDLSGVLVLAGLILPFAGADAAFDIDRRALAQVLGCDLGHLAEHRYTMPLGGFLHLAGLLVLVAIGGGNAKVGDRIAAGHISGFRVCTQVAHEDDLVYGCHDPSNLMYEVN</sequence>
<organism evidence="2 3">
    <name type="scientific">Cupriavidus taiwanensis</name>
    <dbReference type="NCBI Taxonomy" id="164546"/>
    <lineage>
        <taxon>Bacteria</taxon>
        <taxon>Pseudomonadati</taxon>
        <taxon>Pseudomonadota</taxon>
        <taxon>Betaproteobacteria</taxon>
        <taxon>Burkholderiales</taxon>
        <taxon>Burkholderiaceae</taxon>
        <taxon>Cupriavidus</taxon>
    </lineage>
</organism>
<evidence type="ECO:0000313" key="2">
    <source>
        <dbReference type="EMBL" id="SOY77599.1"/>
    </source>
</evidence>
<accession>A0A375CQB1</accession>
<feature type="transmembrane region" description="Helical" evidence="1">
    <location>
        <begin position="157"/>
        <end position="176"/>
    </location>
</feature>
<feature type="transmembrane region" description="Helical" evidence="1">
    <location>
        <begin position="84"/>
        <end position="102"/>
    </location>
</feature>
<name>A0A375CQB1_9BURK</name>
<dbReference type="EMBL" id="OFSP01000078">
    <property type="protein sequence ID" value="SOY77599.1"/>
    <property type="molecule type" value="Genomic_DNA"/>
</dbReference>
<keyword evidence="1" id="KW-0812">Transmembrane</keyword>
<dbReference type="AlphaFoldDB" id="A0A375CQB1"/>
<keyword evidence="1" id="KW-1133">Transmembrane helix</keyword>
<reference evidence="3" key="1">
    <citation type="submission" date="2018-01" db="EMBL/GenBank/DDBJ databases">
        <authorList>
            <person name="Gaut B.S."/>
            <person name="Morton B.R."/>
            <person name="Clegg M.T."/>
            <person name="Duvall M.R."/>
        </authorList>
    </citation>
    <scope>NUCLEOTIDE SEQUENCE [LARGE SCALE GENOMIC DNA]</scope>
</reference>
<protein>
    <submittedName>
        <fullName evidence="2">Uncharacterized protein</fullName>
    </submittedName>
</protein>
<gene>
    <name evidence="2" type="ORF">CBM2589_U10113</name>
</gene>
<feature type="transmembrane region" description="Helical" evidence="1">
    <location>
        <begin position="59"/>
        <end position="78"/>
    </location>
</feature>
<comment type="caution">
    <text evidence="2">The sequence shown here is derived from an EMBL/GenBank/DDBJ whole genome shotgun (WGS) entry which is preliminary data.</text>
</comment>
<proteinExistence type="predicted"/>
<evidence type="ECO:0000256" key="1">
    <source>
        <dbReference type="SAM" id="Phobius"/>
    </source>
</evidence>
<feature type="transmembrane region" description="Helical" evidence="1">
    <location>
        <begin position="114"/>
        <end position="134"/>
    </location>
</feature>
<dbReference type="Proteomes" id="UP000256297">
    <property type="component" value="Unassembled WGS sequence"/>
</dbReference>
<keyword evidence="1" id="KW-0472">Membrane</keyword>